<dbReference type="EMBL" id="CAFBLR010000080">
    <property type="protein sequence ID" value="CAB4874979.1"/>
    <property type="molecule type" value="Genomic_DNA"/>
</dbReference>
<name>A0A6J6PUG9_9ZZZZ</name>
<protein>
    <submittedName>
        <fullName evidence="2">Unannotated protein</fullName>
    </submittedName>
</protein>
<organism evidence="2">
    <name type="scientific">freshwater metagenome</name>
    <dbReference type="NCBI Taxonomy" id="449393"/>
    <lineage>
        <taxon>unclassified sequences</taxon>
        <taxon>metagenomes</taxon>
        <taxon>ecological metagenomes</taxon>
    </lineage>
</organism>
<dbReference type="AlphaFoldDB" id="A0A6J6PUG9"/>
<evidence type="ECO:0000313" key="2">
    <source>
        <dbReference type="EMBL" id="CAB4702407.1"/>
    </source>
</evidence>
<evidence type="ECO:0000313" key="3">
    <source>
        <dbReference type="EMBL" id="CAB4874979.1"/>
    </source>
</evidence>
<accession>A0A6J6PUG9</accession>
<dbReference type="EMBL" id="CAEZXX010000034">
    <property type="protein sequence ID" value="CAB4702407.1"/>
    <property type="molecule type" value="Genomic_DNA"/>
</dbReference>
<gene>
    <name evidence="2" type="ORF">UFOPK2602_00661</name>
    <name evidence="3" type="ORF">UFOPK3417_00949</name>
</gene>
<sequence length="558" mass="60379">MRSMTTKPSTGHWAYQLTSRRLRLLGLFAALPPALCGHLAEKHLRRPGQPGPAGEHVQQYLVSGTLARRRADDPGDAIRPDGEPRGPRKPVHVGQADFFYRSQYRPRCSAVMGAFAATATQVLAASGSTARGVLWGRHRECHAAMLPRHGETGIRPILVLNDGAVAVAVYLPRTGHPGSDLAVEQWMFEGAALPDRLADVLRGEEQASEPGIGQTLLRDHTGSVVALVDAVRATGNLALLALHQRDPDAMGLHITLFGVEGVRPEQLVRDYGLVDSDLESHRAYAHAENAMLGYLVGGTEEVFTQCSQNLFVKELVSEPADVAAEAPPEVATEAPVSLEQLLAAQFESLQVTVDSSGLPGASPRNGQIGGAALIGMRRGRKYVLIPYHPGNAIHGHAAKLWTNRRSALVVSDDHTYRRRATISGVARVASHAWVTKRFPAASRAVTHPDGGAEATVGIPVYWFVTRVDEVIWERGLLPQYRLSEGRAVCTINAGGQGRHTKQPKYFDAGTVEPYDIAQQHHREASGRPTDPSGIERSEWLVTAASALAAREEHLRTTV</sequence>
<feature type="region of interest" description="Disordered" evidence="1">
    <location>
        <begin position="71"/>
        <end position="92"/>
    </location>
</feature>
<proteinExistence type="predicted"/>
<feature type="compositionally biased region" description="Basic and acidic residues" evidence="1">
    <location>
        <begin position="71"/>
        <end position="86"/>
    </location>
</feature>
<evidence type="ECO:0000256" key="1">
    <source>
        <dbReference type="SAM" id="MobiDB-lite"/>
    </source>
</evidence>
<reference evidence="2" key="1">
    <citation type="submission" date="2020-05" db="EMBL/GenBank/DDBJ databases">
        <authorList>
            <person name="Chiriac C."/>
            <person name="Salcher M."/>
            <person name="Ghai R."/>
            <person name="Kavagutti S V."/>
        </authorList>
    </citation>
    <scope>NUCLEOTIDE SEQUENCE</scope>
</reference>